<dbReference type="RefSeq" id="WP_139676372.1">
    <property type="nucleotide sequence ID" value="NZ_VDMN01000002.1"/>
</dbReference>
<dbReference type="NCBIfam" id="TIGR01187">
    <property type="entry name" value="potA"/>
    <property type="match status" value="1"/>
</dbReference>
<dbReference type="InterPro" id="IPR013611">
    <property type="entry name" value="Transp-assoc_OB_typ2"/>
</dbReference>
<dbReference type="InterPro" id="IPR027417">
    <property type="entry name" value="P-loop_NTPase"/>
</dbReference>
<comment type="catalytic activity">
    <reaction evidence="7">
        <text>ATP + H2O + polyamine-[polyamine-binding protein]Side 1 = ADP + phosphate + polyamineSide 2 + [polyamine-binding protein]Side 1.</text>
        <dbReference type="EC" id="7.6.2.11"/>
    </reaction>
</comment>
<dbReference type="PROSITE" id="PS50893">
    <property type="entry name" value="ABC_TRANSPORTER_2"/>
    <property type="match status" value="1"/>
</dbReference>
<dbReference type="OrthoDB" id="9802264at2"/>
<dbReference type="EC" id="7.6.2.11" evidence="7"/>
<dbReference type="Proteomes" id="UP000311605">
    <property type="component" value="Unassembled WGS sequence"/>
</dbReference>
<dbReference type="Pfam" id="PF00005">
    <property type="entry name" value="ABC_tran"/>
    <property type="match status" value="1"/>
</dbReference>
<keyword evidence="5 7" id="KW-1278">Translocase</keyword>
<name>A0A5C4XKN5_9HYPH</name>
<organism evidence="9 10">
    <name type="scientific">Aliirhizobium smilacinae</name>
    <dbReference type="NCBI Taxonomy" id="1395944"/>
    <lineage>
        <taxon>Bacteria</taxon>
        <taxon>Pseudomonadati</taxon>
        <taxon>Pseudomonadota</taxon>
        <taxon>Alphaproteobacteria</taxon>
        <taxon>Hyphomicrobiales</taxon>
        <taxon>Rhizobiaceae</taxon>
        <taxon>Aliirhizobium</taxon>
    </lineage>
</organism>
<dbReference type="InterPro" id="IPR017871">
    <property type="entry name" value="ABC_transporter-like_CS"/>
</dbReference>
<evidence type="ECO:0000256" key="4">
    <source>
        <dbReference type="ARBA" id="ARBA00022840"/>
    </source>
</evidence>
<evidence type="ECO:0000259" key="8">
    <source>
        <dbReference type="PROSITE" id="PS50893"/>
    </source>
</evidence>
<dbReference type="Pfam" id="PF08402">
    <property type="entry name" value="TOBE_2"/>
    <property type="match status" value="1"/>
</dbReference>
<dbReference type="PROSITE" id="PS00211">
    <property type="entry name" value="ABC_TRANSPORTER_1"/>
    <property type="match status" value="1"/>
</dbReference>
<sequence>MSTKSAALRLEGLYKQYGKSAAVQDVSLSIEPGSMVALLGPSGCGKTTCLRMVAGLVEPTAGAIVLDGADITRVPVHKRNVGMLFQNYALFPQLTVAENVAFGLKMRRMAKAEIAKRIAKALQMVQLHSFSDRYPSQLSGGQQQRVALARALVIEPDLLLLDEPLGALDKGLRESMQVELRLLQRKLGITTIMVTHDQDEALTMADQVIVMRDGRIEQGGTPKVIYQKPNSQFVATFLGASNLFHCQMDAAGPNILRSGPFRFTVDGAVPLTANPVICLRPESISIAAASAMNAEGPNRASATIEQVIYRGPVMHYHMKLETGQPLVAYEQVRPLHGSRAIEVGDAVVAHWEPSSNHILPG</sequence>
<dbReference type="FunFam" id="3.40.50.300:FF:000425">
    <property type="entry name" value="Probable ABC transporter, ATP-binding subunit"/>
    <property type="match status" value="1"/>
</dbReference>
<evidence type="ECO:0000256" key="2">
    <source>
        <dbReference type="ARBA" id="ARBA00022475"/>
    </source>
</evidence>
<dbReference type="EMBL" id="VDMN01000002">
    <property type="protein sequence ID" value="TNM63461.1"/>
    <property type="molecule type" value="Genomic_DNA"/>
</dbReference>
<dbReference type="InterPro" id="IPR003593">
    <property type="entry name" value="AAA+_ATPase"/>
</dbReference>
<comment type="subunit">
    <text evidence="7">The complex is composed of two ATP-binding proteins (PotA), two transmembrane proteins (PotB and PotC) and a solute-binding protein (PotD).</text>
</comment>
<dbReference type="Gene3D" id="3.40.50.300">
    <property type="entry name" value="P-loop containing nucleotide triphosphate hydrolases"/>
    <property type="match status" value="1"/>
</dbReference>
<dbReference type="GO" id="GO:0015417">
    <property type="term" value="F:ABC-type polyamine transporter activity"/>
    <property type="evidence" value="ECO:0007669"/>
    <property type="project" value="UniProtKB-EC"/>
</dbReference>
<feature type="domain" description="ABC transporter" evidence="8">
    <location>
        <begin position="8"/>
        <end position="238"/>
    </location>
</feature>
<dbReference type="SMART" id="SM00382">
    <property type="entry name" value="AAA"/>
    <property type="match status" value="1"/>
</dbReference>
<dbReference type="GO" id="GO:0043190">
    <property type="term" value="C:ATP-binding cassette (ABC) transporter complex"/>
    <property type="evidence" value="ECO:0007669"/>
    <property type="project" value="InterPro"/>
</dbReference>
<dbReference type="GO" id="GO:0015697">
    <property type="term" value="P:quaternary ammonium group transport"/>
    <property type="evidence" value="ECO:0007669"/>
    <property type="project" value="UniProtKB-ARBA"/>
</dbReference>
<evidence type="ECO:0000313" key="10">
    <source>
        <dbReference type="Proteomes" id="UP000311605"/>
    </source>
</evidence>
<protein>
    <recommendedName>
        <fullName evidence="7">Spermidine/putrescine import ATP-binding protein PotA</fullName>
        <ecNumber evidence="7">7.6.2.11</ecNumber>
    </recommendedName>
</protein>
<reference evidence="9 10" key="1">
    <citation type="submission" date="2019-06" db="EMBL/GenBank/DDBJ databases">
        <title>The draft genome of Rhizobium smilacinae PTYR-5.</title>
        <authorList>
            <person name="Liu L."/>
            <person name="Li L."/>
            <person name="Zhang X."/>
        </authorList>
    </citation>
    <scope>NUCLEOTIDE SEQUENCE [LARGE SCALE GENOMIC DNA]</scope>
    <source>
        <strain evidence="9 10">PTYR-5</strain>
    </source>
</reference>
<comment type="similarity">
    <text evidence="7">Belongs to the ABC transporter superfamily. Spermidine/putrescine importer (TC 3.A.1.11.1) family.</text>
</comment>
<dbReference type="InterPro" id="IPR008995">
    <property type="entry name" value="Mo/tungstate-bd_C_term_dom"/>
</dbReference>
<dbReference type="InterPro" id="IPR050093">
    <property type="entry name" value="ABC_SmlMolc_Importer"/>
</dbReference>
<evidence type="ECO:0000256" key="6">
    <source>
        <dbReference type="ARBA" id="ARBA00023136"/>
    </source>
</evidence>
<dbReference type="SUPFAM" id="SSF50331">
    <property type="entry name" value="MOP-like"/>
    <property type="match status" value="1"/>
</dbReference>
<evidence type="ECO:0000256" key="7">
    <source>
        <dbReference type="RuleBase" id="RU364083"/>
    </source>
</evidence>
<keyword evidence="1 7" id="KW-0813">Transport</keyword>
<evidence type="ECO:0000313" key="9">
    <source>
        <dbReference type="EMBL" id="TNM63461.1"/>
    </source>
</evidence>
<evidence type="ECO:0000256" key="5">
    <source>
        <dbReference type="ARBA" id="ARBA00022967"/>
    </source>
</evidence>
<dbReference type="PANTHER" id="PTHR42781:SF4">
    <property type="entry name" value="SPERMIDINE_PUTRESCINE IMPORT ATP-BINDING PROTEIN POTA"/>
    <property type="match status" value="1"/>
</dbReference>
<dbReference type="GO" id="GO:0016887">
    <property type="term" value="F:ATP hydrolysis activity"/>
    <property type="evidence" value="ECO:0007669"/>
    <property type="project" value="InterPro"/>
</dbReference>
<dbReference type="GO" id="GO:0005524">
    <property type="term" value="F:ATP binding"/>
    <property type="evidence" value="ECO:0007669"/>
    <property type="project" value="UniProtKB-KW"/>
</dbReference>
<keyword evidence="3 7" id="KW-0547">Nucleotide-binding</keyword>
<keyword evidence="10" id="KW-1185">Reference proteome</keyword>
<keyword evidence="6 7" id="KW-0472">Membrane</keyword>
<evidence type="ECO:0000256" key="3">
    <source>
        <dbReference type="ARBA" id="ARBA00022741"/>
    </source>
</evidence>
<comment type="function">
    <text evidence="7">Part of the ABC transporter complex PotABCD involved in spermidine/putrescine import. Responsible for energy coupling to the transport system.</text>
</comment>
<dbReference type="InterPro" id="IPR003439">
    <property type="entry name" value="ABC_transporter-like_ATP-bd"/>
</dbReference>
<gene>
    <name evidence="7" type="primary">potA</name>
    <name evidence="9" type="ORF">FHP24_11635</name>
</gene>
<proteinExistence type="inferred from homology"/>
<dbReference type="PANTHER" id="PTHR42781">
    <property type="entry name" value="SPERMIDINE/PUTRESCINE IMPORT ATP-BINDING PROTEIN POTA"/>
    <property type="match status" value="1"/>
</dbReference>
<keyword evidence="4 7" id="KW-0067">ATP-binding</keyword>
<dbReference type="AlphaFoldDB" id="A0A5C4XKN5"/>
<evidence type="ECO:0000256" key="1">
    <source>
        <dbReference type="ARBA" id="ARBA00022448"/>
    </source>
</evidence>
<dbReference type="SUPFAM" id="SSF52540">
    <property type="entry name" value="P-loop containing nucleoside triphosphate hydrolases"/>
    <property type="match status" value="1"/>
</dbReference>
<keyword evidence="2 7" id="KW-1003">Cell membrane</keyword>
<accession>A0A5C4XKN5</accession>
<dbReference type="InterPro" id="IPR005893">
    <property type="entry name" value="PotA-like"/>
</dbReference>
<comment type="caution">
    <text evidence="9">The sequence shown here is derived from an EMBL/GenBank/DDBJ whole genome shotgun (WGS) entry which is preliminary data.</text>
</comment>